<dbReference type="EMBL" id="MCGT01000022">
    <property type="protein sequence ID" value="ORX50808.1"/>
    <property type="molecule type" value="Genomic_DNA"/>
</dbReference>
<dbReference type="PANTHER" id="PTHR33572">
    <property type="entry name" value="SPORE DEVELOPMENT REGULATOR VOSA"/>
    <property type="match status" value="1"/>
</dbReference>
<organism evidence="6 7">
    <name type="scientific">Hesseltinella vesiculosa</name>
    <dbReference type="NCBI Taxonomy" id="101127"/>
    <lineage>
        <taxon>Eukaryota</taxon>
        <taxon>Fungi</taxon>
        <taxon>Fungi incertae sedis</taxon>
        <taxon>Mucoromycota</taxon>
        <taxon>Mucoromycotina</taxon>
        <taxon>Mucoromycetes</taxon>
        <taxon>Mucorales</taxon>
        <taxon>Cunninghamellaceae</taxon>
        <taxon>Hesseltinella</taxon>
    </lineage>
</organism>
<name>A0A1X2GCK7_9FUNG</name>
<keyword evidence="3" id="KW-0804">Transcription</keyword>
<dbReference type="GO" id="GO:0005634">
    <property type="term" value="C:nucleus"/>
    <property type="evidence" value="ECO:0007669"/>
    <property type="project" value="UniProtKB-SubCell"/>
</dbReference>
<evidence type="ECO:0000256" key="1">
    <source>
        <dbReference type="ARBA" id="ARBA00004123"/>
    </source>
</evidence>
<keyword evidence="7" id="KW-1185">Reference proteome</keyword>
<dbReference type="STRING" id="101127.A0A1X2GCK7"/>
<dbReference type="InterPro" id="IPR021740">
    <property type="entry name" value="Velvet"/>
</dbReference>
<accession>A0A1X2GCK7</accession>
<feature type="domain" description="Velvet" evidence="5">
    <location>
        <begin position="1"/>
        <end position="134"/>
    </location>
</feature>
<proteinExistence type="predicted"/>
<dbReference type="AlphaFoldDB" id="A0A1X2GCK7"/>
<evidence type="ECO:0000313" key="6">
    <source>
        <dbReference type="EMBL" id="ORX50808.1"/>
    </source>
</evidence>
<dbReference type="InterPro" id="IPR037525">
    <property type="entry name" value="Velvet_dom"/>
</dbReference>
<comment type="caution">
    <text evidence="6">The sequence shown here is derived from an EMBL/GenBank/DDBJ whole genome shotgun (WGS) entry which is preliminary data.</text>
</comment>
<dbReference type="Gene3D" id="2.60.40.3960">
    <property type="entry name" value="Velvet domain"/>
    <property type="match status" value="1"/>
</dbReference>
<dbReference type="PANTHER" id="PTHR33572:SF18">
    <property type="entry name" value="SPORE DEVELOPMENT REGULATOR VOSA"/>
    <property type="match status" value="1"/>
</dbReference>
<dbReference type="Proteomes" id="UP000242146">
    <property type="component" value="Unassembled WGS sequence"/>
</dbReference>
<evidence type="ECO:0000256" key="4">
    <source>
        <dbReference type="ARBA" id="ARBA00023242"/>
    </source>
</evidence>
<keyword evidence="2" id="KW-0805">Transcription regulation</keyword>
<evidence type="ECO:0000313" key="7">
    <source>
        <dbReference type="Proteomes" id="UP000242146"/>
    </source>
</evidence>
<gene>
    <name evidence="6" type="ORF">DM01DRAFT_1089707</name>
</gene>
<evidence type="ECO:0000256" key="3">
    <source>
        <dbReference type="ARBA" id="ARBA00023163"/>
    </source>
</evidence>
<dbReference type="OrthoDB" id="5599552at2759"/>
<evidence type="ECO:0000259" key="5">
    <source>
        <dbReference type="PROSITE" id="PS51821"/>
    </source>
</evidence>
<comment type="subcellular location">
    <subcellularLocation>
        <location evidence="1">Nucleus</location>
    </subcellularLocation>
</comment>
<reference evidence="6 7" key="1">
    <citation type="submission" date="2016-07" db="EMBL/GenBank/DDBJ databases">
        <title>Pervasive Adenine N6-methylation of Active Genes in Fungi.</title>
        <authorList>
            <consortium name="DOE Joint Genome Institute"/>
            <person name="Mondo S.J."/>
            <person name="Dannebaum R.O."/>
            <person name="Kuo R.C."/>
            <person name="Labutti K."/>
            <person name="Haridas S."/>
            <person name="Kuo A."/>
            <person name="Salamov A."/>
            <person name="Ahrendt S.R."/>
            <person name="Lipzen A."/>
            <person name="Sullivan W."/>
            <person name="Andreopoulos W.B."/>
            <person name="Clum A."/>
            <person name="Lindquist E."/>
            <person name="Daum C."/>
            <person name="Ramamoorthy G.K."/>
            <person name="Gryganskyi A."/>
            <person name="Culley D."/>
            <person name="Magnuson J.K."/>
            <person name="James T.Y."/>
            <person name="O'Malley M.A."/>
            <person name="Stajich J.E."/>
            <person name="Spatafora J.W."/>
            <person name="Visel A."/>
            <person name="Grigoriev I.V."/>
        </authorList>
    </citation>
    <scope>NUCLEOTIDE SEQUENCE [LARGE SCALE GENOMIC DNA]</scope>
    <source>
        <strain evidence="6 7">NRRL 3301</strain>
    </source>
</reference>
<dbReference type="InterPro" id="IPR038491">
    <property type="entry name" value="Velvet_dom_sf"/>
</dbReference>
<dbReference type="PROSITE" id="PS51821">
    <property type="entry name" value="VELVET"/>
    <property type="match status" value="1"/>
</dbReference>
<evidence type="ECO:0000256" key="2">
    <source>
        <dbReference type="ARBA" id="ARBA00023015"/>
    </source>
</evidence>
<protein>
    <recommendedName>
        <fullName evidence="5">Velvet domain-containing protein</fullName>
    </recommendedName>
</protein>
<sequence>MKWLQCSQEETKKYLQSPFYFVVANLVDANKHDQLLLPTQDYLSGATVSSLYKLRDIDNQDGGFFIFGDLSVKKQGKFKLQFCLFEIRDGVVENRNTTLSDPFTVYLPKQFPGALEATFLSRTFSDQGVKMRIRKEHRLQT</sequence>
<keyword evidence="4" id="KW-0539">Nucleus</keyword>
<dbReference type="Pfam" id="PF11754">
    <property type="entry name" value="Velvet"/>
    <property type="match status" value="1"/>
</dbReference>